<dbReference type="OrthoDB" id="2261376at2759"/>
<feature type="compositionally biased region" description="Basic and acidic residues" evidence="7">
    <location>
        <begin position="1"/>
        <end position="11"/>
    </location>
</feature>
<dbReference type="PANTHER" id="PTHR23508">
    <property type="entry name" value="CARBOXYLIC ACID TRANSPORTER PROTEIN HOMOLOG"/>
    <property type="match status" value="1"/>
</dbReference>
<feature type="transmembrane region" description="Helical" evidence="8">
    <location>
        <begin position="238"/>
        <end position="257"/>
    </location>
</feature>
<dbReference type="STRING" id="402676.B6K4T1"/>
<dbReference type="InterPro" id="IPR005828">
    <property type="entry name" value="MFS_sugar_transport-like"/>
</dbReference>
<evidence type="ECO:0000256" key="2">
    <source>
        <dbReference type="ARBA" id="ARBA00010992"/>
    </source>
</evidence>
<feature type="transmembrane region" description="Helical" evidence="8">
    <location>
        <begin position="64"/>
        <end position="88"/>
    </location>
</feature>
<protein>
    <submittedName>
        <fullName evidence="10">Glycerophosphodiester transporter</fullName>
    </submittedName>
</protein>
<evidence type="ECO:0000256" key="1">
    <source>
        <dbReference type="ARBA" id="ARBA00004141"/>
    </source>
</evidence>
<evidence type="ECO:0000256" key="5">
    <source>
        <dbReference type="ARBA" id="ARBA00022989"/>
    </source>
</evidence>
<dbReference type="Pfam" id="PF00083">
    <property type="entry name" value="Sugar_tr"/>
    <property type="match status" value="2"/>
</dbReference>
<feature type="transmembrane region" description="Helical" evidence="8">
    <location>
        <begin position="277"/>
        <end position="300"/>
    </location>
</feature>
<dbReference type="AlphaFoldDB" id="B6K4T1"/>
<proteinExistence type="inferred from homology"/>
<feature type="transmembrane region" description="Helical" evidence="8">
    <location>
        <begin position="421"/>
        <end position="442"/>
    </location>
</feature>
<evidence type="ECO:0000259" key="9">
    <source>
        <dbReference type="PROSITE" id="PS50850"/>
    </source>
</evidence>
<dbReference type="InterPro" id="IPR036259">
    <property type="entry name" value="MFS_trans_sf"/>
</dbReference>
<gene>
    <name evidence="10" type="ORF">SJAG_03644</name>
</gene>
<dbReference type="GO" id="GO:0046942">
    <property type="term" value="P:carboxylic acid transport"/>
    <property type="evidence" value="ECO:0000318"/>
    <property type="project" value="GO_Central"/>
</dbReference>
<dbReference type="RefSeq" id="XP_002174781.1">
    <property type="nucleotide sequence ID" value="XM_002174745.2"/>
</dbReference>
<dbReference type="FunFam" id="1.20.1250.20:FF:000140">
    <property type="entry name" value="Putative MFS phospholipid transporter"/>
    <property type="match status" value="1"/>
</dbReference>
<feature type="region of interest" description="Disordered" evidence="7">
    <location>
        <begin position="1"/>
        <end position="41"/>
    </location>
</feature>
<feature type="transmembrane region" description="Helical" evidence="8">
    <location>
        <begin position="135"/>
        <end position="154"/>
    </location>
</feature>
<organism evidence="10 11">
    <name type="scientific">Schizosaccharomyces japonicus (strain yFS275 / FY16936)</name>
    <name type="common">Fission yeast</name>
    <dbReference type="NCBI Taxonomy" id="402676"/>
    <lineage>
        <taxon>Eukaryota</taxon>
        <taxon>Fungi</taxon>
        <taxon>Dikarya</taxon>
        <taxon>Ascomycota</taxon>
        <taxon>Taphrinomycotina</taxon>
        <taxon>Schizosaccharomycetes</taxon>
        <taxon>Schizosaccharomycetales</taxon>
        <taxon>Schizosaccharomycetaceae</taxon>
        <taxon>Schizosaccharomyces</taxon>
    </lineage>
</organism>
<accession>B6K4T1</accession>
<evidence type="ECO:0000313" key="11">
    <source>
        <dbReference type="Proteomes" id="UP000001744"/>
    </source>
</evidence>
<dbReference type="PANTHER" id="PTHR23508:SF10">
    <property type="entry name" value="CARBOXYLIC ACID TRANSPORTER PROTEIN HOMOLOG"/>
    <property type="match status" value="1"/>
</dbReference>
<keyword evidence="4 8" id="KW-0812">Transmembrane</keyword>
<dbReference type="eggNOG" id="KOG0252">
    <property type="taxonomic scope" value="Eukaryota"/>
</dbReference>
<dbReference type="Gene3D" id="1.20.1250.20">
    <property type="entry name" value="MFS general substrate transporter like domains"/>
    <property type="match status" value="1"/>
</dbReference>
<keyword evidence="3" id="KW-0813">Transport</keyword>
<dbReference type="VEuPathDB" id="FungiDB:SJAG_03644"/>
<dbReference type="PROSITE" id="PS50850">
    <property type="entry name" value="MFS"/>
    <property type="match status" value="1"/>
</dbReference>
<dbReference type="GeneID" id="7051351"/>
<evidence type="ECO:0000313" key="10">
    <source>
        <dbReference type="EMBL" id="EEB08488.1"/>
    </source>
</evidence>
<feature type="transmembrane region" description="Helical" evidence="8">
    <location>
        <begin position="329"/>
        <end position="350"/>
    </location>
</feature>
<comment type="subcellular location">
    <subcellularLocation>
        <location evidence="1">Membrane</location>
        <topology evidence="1">Multi-pass membrane protein</topology>
    </subcellularLocation>
</comment>
<evidence type="ECO:0000256" key="4">
    <source>
        <dbReference type="ARBA" id="ARBA00022692"/>
    </source>
</evidence>
<dbReference type="EMBL" id="KE651167">
    <property type="protein sequence ID" value="EEB08488.1"/>
    <property type="molecule type" value="Genomic_DNA"/>
</dbReference>
<feature type="compositionally biased region" description="Basic and acidic residues" evidence="7">
    <location>
        <begin position="20"/>
        <end position="41"/>
    </location>
</feature>
<feature type="domain" description="Major facilitator superfamily (MFS) profile" evidence="9">
    <location>
        <begin position="66"/>
        <end position="472"/>
    </location>
</feature>
<feature type="transmembrane region" description="Helical" evidence="8">
    <location>
        <begin position="448"/>
        <end position="468"/>
    </location>
</feature>
<evidence type="ECO:0000256" key="6">
    <source>
        <dbReference type="ARBA" id="ARBA00023136"/>
    </source>
</evidence>
<dbReference type="SUPFAM" id="SSF103473">
    <property type="entry name" value="MFS general substrate transporter"/>
    <property type="match status" value="1"/>
</dbReference>
<reference evidence="10 11" key="1">
    <citation type="journal article" date="2011" name="Science">
        <title>Comparative functional genomics of the fission yeasts.</title>
        <authorList>
            <person name="Rhind N."/>
            <person name="Chen Z."/>
            <person name="Yassour M."/>
            <person name="Thompson D.A."/>
            <person name="Haas B.J."/>
            <person name="Habib N."/>
            <person name="Wapinski I."/>
            <person name="Roy S."/>
            <person name="Lin M.F."/>
            <person name="Heiman D.I."/>
            <person name="Young S.K."/>
            <person name="Furuya K."/>
            <person name="Guo Y."/>
            <person name="Pidoux A."/>
            <person name="Chen H.M."/>
            <person name="Robbertse B."/>
            <person name="Goldberg J.M."/>
            <person name="Aoki K."/>
            <person name="Bayne E.H."/>
            <person name="Berlin A.M."/>
            <person name="Desjardins C.A."/>
            <person name="Dobbs E."/>
            <person name="Dukaj L."/>
            <person name="Fan L."/>
            <person name="FitzGerald M.G."/>
            <person name="French C."/>
            <person name="Gujja S."/>
            <person name="Hansen K."/>
            <person name="Keifenheim D."/>
            <person name="Levin J.Z."/>
            <person name="Mosher R.A."/>
            <person name="Mueller C.A."/>
            <person name="Pfiffner J."/>
            <person name="Priest M."/>
            <person name="Russ C."/>
            <person name="Smialowska A."/>
            <person name="Swoboda P."/>
            <person name="Sykes S.M."/>
            <person name="Vaughn M."/>
            <person name="Vengrova S."/>
            <person name="Yoder R."/>
            <person name="Zeng Q."/>
            <person name="Allshire R."/>
            <person name="Baulcombe D."/>
            <person name="Birren B.W."/>
            <person name="Brown W."/>
            <person name="Ekwall K."/>
            <person name="Kellis M."/>
            <person name="Leatherwood J."/>
            <person name="Levin H."/>
            <person name="Margalit H."/>
            <person name="Martienssen R."/>
            <person name="Nieduszynski C.A."/>
            <person name="Spatafora J.W."/>
            <person name="Friedman N."/>
            <person name="Dalgaard J.Z."/>
            <person name="Baumann P."/>
            <person name="Niki H."/>
            <person name="Regev A."/>
            <person name="Nusbaum C."/>
        </authorList>
    </citation>
    <scope>NUCLEOTIDE SEQUENCE [LARGE SCALE GENOMIC DNA]</scope>
    <source>
        <strain evidence="11">yFS275 / FY16936</strain>
    </source>
</reference>
<dbReference type="GO" id="GO:0005886">
    <property type="term" value="C:plasma membrane"/>
    <property type="evidence" value="ECO:0000318"/>
    <property type="project" value="GO_Central"/>
</dbReference>
<dbReference type="InterPro" id="IPR020846">
    <property type="entry name" value="MFS_dom"/>
</dbReference>
<feature type="transmembrane region" description="Helical" evidence="8">
    <location>
        <begin position="108"/>
        <end position="126"/>
    </location>
</feature>
<keyword evidence="6 8" id="KW-0472">Membrane</keyword>
<feature type="transmembrane region" description="Helical" evidence="8">
    <location>
        <begin position="160"/>
        <end position="182"/>
    </location>
</feature>
<dbReference type="Proteomes" id="UP000001744">
    <property type="component" value="Unassembled WGS sequence"/>
</dbReference>
<evidence type="ECO:0000256" key="8">
    <source>
        <dbReference type="SAM" id="Phobius"/>
    </source>
</evidence>
<keyword evidence="11" id="KW-1185">Reference proteome</keyword>
<name>B6K4T1_SCHJY</name>
<feature type="transmembrane region" description="Helical" evidence="8">
    <location>
        <begin position="203"/>
        <end position="226"/>
    </location>
</feature>
<dbReference type="JaponicusDB" id="SJAG_03644"/>
<feature type="transmembrane region" description="Helical" evidence="8">
    <location>
        <begin position="383"/>
        <end position="400"/>
    </location>
</feature>
<evidence type="ECO:0000256" key="3">
    <source>
        <dbReference type="ARBA" id="ARBA00022448"/>
    </source>
</evidence>
<keyword evidence="5 8" id="KW-1133">Transmembrane helix</keyword>
<dbReference type="OMA" id="WIFPAIQ"/>
<sequence>MTTKDPTKEDPTSTTVTFFDDLHHSSSSESANKPDDLSKDSVEVTAVPGTAVSTGEEPSELRKFWVVFVCGVALVSDGYCGNTIGTVITILKKLYPTETAHSSALKNVGMIAYVGTLVGQLTFGYISDQIGRKRGMITATIILIVSIALCAGAYGNHGSIKGMITALIVYRFFLGIGIGAEYPCGSVAASESTAEMKSGQRHAVFISVTNLALVTGSILGVLIPFILTSILGDNRLRIVWRLSIGLGVIIPIFLLFFRFRIKESKSYIRYRLHYSKIPWHIVLQMYGWRLVTLCIIWFVYDLSACAFGLYVSTIVKGVLPNNTSMAKTFGWSTVINTFYLPGTIIGAFCSDWIGPKYCLVVGLVLQGVIGFFMSGFYSDLVKHIAGFCVIYGLFLSLGNFGPGNNIGLLAAKTSPACFRGLYYGISAAIGKCGAIAGVYAFGGNAIRTYFFIASALAIVVAILTYFFVPNVRQTCIEDEDTRFARVCQENGYNVFDFTEQIRVGPNKSSA</sequence>
<evidence type="ECO:0000256" key="7">
    <source>
        <dbReference type="SAM" id="MobiDB-lite"/>
    </source>
</evidence>
<dbReference type="HOGENOM" id="CLU_001265_46_12_1"/>
<comment type="similarity">
    <text evidence="2">Belongs to the major facilitator superfamily. Sugar transporter (TC 2.A.1.1) family.</text>
</comment>
<dbReference type="GO" id="GO:0046943">
    <property type="term" value="F:carboxylic acid transmembrane transporter activity"/>
    <property type="evidence" value="ECO:0000318"/>
    <property type="project" value="GO_Central"/>
</dbReference>
<feature type="transmembrane region" description="Helical" evidence="8">
    <location>
        <begin position="357"/>
        <end position="377"/>
    </location>
</feature>